<evidence type="ECO:0000313" key="1">
    <source>
        <dbReference type="EMBL" id="JAP29865.1"/>
    </source>
</evidence>
<reference evidence="1" key="1">
    <citation type="submission" date="2015-12" db="EMBL/GenBank/DDBJ databases">
        <title>Gene expression during late stages of embryo sac development: a critical building block for successful pollen-pistil interactions.</title>
        <authorList>
            <person name="Liu Y."/>
            <person name="Joly V."/>
            <person name="Sabar M."/>
            <person name="Matton D.P."/>
        </authorList>
    </citation>
    <scope>NUCLEOTIDE SEQUENCE</scope>
</reference>
<dbReference type="EMBL" id="GEDG01008659">
    <property type="protein sequence ID" value="JAP29865.1"/>
    <property type="molecule type" value="Transcribed_RNA"/>
</dbReference>
<dbReference type="AlphaFoldDB" id="A0A0V0ICP6"/>
<accession>A0A0V0ICP6</accession>
<organism evidence="1">
    <name type="scientific">Solanum chacoense</name>
    <name type="common">Chaco potato</name>
    <dbReference type="NCBI Taxonomy" id="4108"/>
    <lineage>
        <taxon>Eukaryota</taxon>
        <taxon>Viridiplantae</taxon>
        <taxon>Streptophyta</taxon>
        <taxon>Embryophyta</taxon>
        <taxon>Tracheophyta</taxon>
        <taxon>Spermatophyta</taxon>
        <taxon>Magnoliopsida</taxon>
        <taxon>eudicotyledons</taxon>
        <taxon>Gunneridae</taxon>
        <taxon>Pentapetalae</taxon>
        <taxon>asterids</taxon>
        <taxon>lamiids</taxon>
        <taxon>Solanales</taxon>
        <taxon>Solanaceae</taxon>
        <taxon>Solanoideae</taxon>
        <taxon>Solaneae</taxon>
        <taxon>Solanum</taxon>
    </lineage>
</organism>
<protein>
    <submittedName>
        <fullName evidence="1">Putative ovule protein</fullName>
    </submittedName>
</protein>
<proteinExistence type="predicted"/>
<name>A0A0V0ICP6_SOLCH</name>
<sequence length="121" mass="14645">MSPFLFALAMEYLSRRFNEVKEQKLFKFHPKWSKLGITHFSLQMTCYYPQEEIWSLSSNYTYAFKISQNLQDYKQIVQRVSFILVVSLRKFRLLSYHTWDTQRESCPLNTLEFLCLAKRSH</sequence>